<dbReference type="AlphaFoldDB" id="A0A820KSZ9"/>
<dbReference type="Proteomes" id="UP000663881">
    <property type="component" value="Unassembled WGS sequence"/>
</dbReference>
<accession>A0A820KSZ9</accession>
<reference evidence="2" key="1">
    <citation type="submission" date="2021-02" db="EMBL/GenBank/DDBJ databases">
        <authorList>
            <person name="Nowell W R."/>
        </authorList>
    </citation>
    <scope>NUCLEOTIDE SEQUENCE</scope>
</reference>
<name>A0A820KSZ9_9BILA</name>
<organism evidence="2 3">
    <name type="scientific">Adineta steineri</name>
    <dbReference type="NCBI Taxonomy" id="433720"/>
    <lineage>
        <taxon>Eukaryota</taxon>
        <taxon>Metazoa</taxon>
        <taxon>Spiralia</taxon>
        <taxon>Gnathifera</taxon>
        <taxon>Rotifera</taxon>
        <taxon>Eurotatoria</taxon>
        <taxon>Bdelloidea</taxon>
        <taxon>Adinetida</taxon>
        <taxon>Adinetidae</taxon>
        <taxon>Adineta</taxon>
    </lineage>
</organism>
<sequence>NDNSNEWILIEHRLQSIQDKVQLLSNKSTYQRCEIKINPNLKHEVLEISCQLDHLELLAHSLEPVDDNEINQTINRTKLHRFIRIHDDLEILNERIVLVSDRPLSPISDDQIRLTTDLKLILNRLHSMKRMVKIYLEQLEKLLASNELNQSSSLSKHSPLRTSNNNLQRVYQ</sequence>
<evidence type="ECO:0000256" key="1">
    <source>
        <dbReference type="SAM" id="MobiDB-lite"/>
    </source>
</evidence>
<comment type="caution">
    <text evidence="2">The sequence shown here is derived from an EMBL/GenBank/DDBJ whole genome shotgun (WGS) entry which is preliminary data.</text>
</comment>
<evidence type="ECO:0000313" key="2">
    <source>
        <dbReference type="EMBL" id="CAF4344927.1"/>
    </source>
</evidence>
<protein>
    <submittedName>
        <fullName evidence="2">Uncharacterized protein</fullName>
    </submittedName>
</protein>
<proteinExistence type="predicted"/>
<gene>
    <name evidence="2" type="ORF">OKA104_LOCUS48490</name>
</gene>
<dbReference type="EMBL" id="CAJOAY010021022">
    <property type="protein sequence ID" value="CAF4344927.1"/>
    <property type="molecule type" value="Genomic_DNA"/>
</dbReference>
<feature type="non-terminal residue" evidence="2">
    <location>
        <position position="1"/>
    </location>
</feature>
<feature type="region of interest" description="Disordered" evidence="1">
    <location>
        <begin position="152"/>
        <end position="172"/>
    </location>
</feature>
<evidence type="ECO:0000313" key="3">
    <source>
        <dbReference type="Proteomes" id="UP000663881"/>
    </source>
</evidence>